<comment type="caution">
    <text evidence="3">The sequence shown here is derived from an EMBL/GenBank/DDBJ whole genome shotgun (WGS) entry which is preliminary data.</text>
</comment>
<feature type="region of interest" description="Disordered" evidence="1">
    <location>
        <begin position="126"/>
        <end position="145"/>
    </location>
</feature>
<evidence type="ECO:0000313" key="4">
    <source>
        <dbReference type="Proteomes" id="UP001152795"/>
    </source>
</evidence>
<dbReference type="PANTHER" id="PTHR47331:SF5">
    <property type="entry name" value="RIBONUCLEASE H"/>
    <property type="match status" value="1"/>
</dbReference>
<evidence type="ECO:0000259" key="2">
    <source>
        <dbReference type="Pfam" id="PF18701"/>
    </source>
</evidence>
<gene>
    <name evidence="3" type="ORF">PACLA_8A001986</name>
</gene>
<dbReference type="AlphaFoldDB" id="A0A7D9HYZ7"/>
<proteinExistence type="predicted"/>
<evidence type="ECO:0000313" key="3">
    <source>
        <dbReference type="EMBL" id="CAB3993297.1"/>
    </source>
</evidence>
<protein>
    <recommendedName>
        <fullName evidence="2">DUF5641 domain-containing protein</fullName>
    </recommendedName>
</protein>
<feature type="compositionally biased region" description="Basic and acidic residues" evidence="1">
    <location>
        <begin position="126"/>
        <end position="137"/>
    </location>
</feature>
<dbReference type="EMBL" id="CACRXK020002230">
    <property type="protein sequence ID" value="CAB3993297.1"/>
    <property type="molecule type" value="Genomic_DNA"/>
</dbReference>
<feature type="domain" description="DUF5641" evidence="2">
    <location>
        <begin position="21"/>
        <end position="120"/>
    </location>
</feature>
<dbReference type="InterPro" id="IPR040676">
    <property type="entry name" value="DUF5641"/>
</dbReference>
<dbReference type="OrthoDB" id="6020750at2759"/>
<dbReference type="Proteomes" id="UP001152795">
    <property type="component" value="Unassembled WGS sequence"/>
</dbReference>
<keyword evidence="4" id="KW-1185">Reference proteome</keyword>
<name>A0A7D9HYZ7_PARCT</name>
<sequence length="145" mass="17092">MSNSKCERETVDLSGTDLTKRVKYLSKLTYRFWKKWHKEYLLSLREQHRGSLSVTKETSFNIGVVVCVHDENRSRGKWRLARVHELIRSADGKIRAAVIRIEGDSKKPTYIRRPVQKLFSLKLRNEHTQKDEKEDGRPRRKSAIV</sequence>
<organism evidence="3 4">
    <name type="scientific">Paramuricea clavata</name>
    <name type="common">Red gorgonian</name>
    <name type="synonym">Violescent sea-whip</name>
    <dbReference type="NCBI Taxonomy" id="317549"/>
    <lineage>
        <taxon>Eukaryota</taxon>
        <taxon>Metazoa</taxon>
        <taxon>Cnidaria</taxon>
        <taxon>Anthozoa</taxon>
        <taxon>Octocorallia</taxon>
        <taxon>Malacalcyonacea</taxon>
        <taxon>Plexauridae</taxon>
        <taxon>Paramuricea</taxon>
    </lineage>
</organism>
<dbReference type="Pfam" id="PF18701">
    <property type="entry name" value="DUF5641"/>
    <property type="match status" value="1"/>
</dbReference>
<dbReference type="PANTHER" id="PTHR47331">
    <property type="entry name" value="PHD-TYPE DOMAIN-CONTAINING PROTEIN"/>
    <property type="match status" value="1"/>
</dbReference>
<reference evidence="3" key="1">
    <citation type="submission" date="2020-04" db="EMBL/GenBank/DDBJ databases">
        <authorList>
            <person name="Alioto T."/>
            <person name="Alioto T."/>
            <person name="Gomez Garrido J."/>
        </authorList>
    </citation>
    <scope>NUCLEOTIDE SEQUENCE</scope>
    <source>
        <strain evidence="3">A484AB</strain>
    </source>
</reference>
<accession>A0A7D9HYZ7</accession>
<evidence type="ECO:0000256" key="1">
    <source>
        <dbReference type="SAM" id="MobiDB-lite"/>
    </source>
</evidence>